<reference evidence="2" key="1">
    <citation type="submission" date="2018-05" db="EMBL/GenBank/DDBJ databases">
        <title>Draft genome of Mucuna pruriens seed.</title>
        <authorList>
            <person name="Nnadi N.E."/>
            <person name="Vos R."/>
            <person name="Hasami M.H."/>
            <person name="Devisetty U.K."/>
            <person name="Aguiy J.C."/>
        </authorList>
    </citation>
    <scope>NUCLEOTIDE SEQUENCE [LARGE SCALE GENOMIC DNA]</scope>
    <source>
        <strain evidence="2">JCA_2017</strain>
    </source>
</reference>
<evidence type="ECO:0000313" key="3">
    <source>
        <dbReference type="Proteomes" id="UP000257109"/>
    </source>
</evidence>
<keyword evidence="3" id="KW-1185">Reference proteome</keyword>
<name>A0A371HTT0_MUCPR</name>
<sequence>MACDQAGKERKLQLQELEELRLEAYENSQIYKQKVKQFHDRQILRKEFQLIVGKLHSRWDGPFVITNFFSYGVVELKDEVTNSTFQVNGHQLKEFHKVPTSTVGKVESISLEEAVHNYGKEMIAHYKTKSRKTMVNLNLRGHRSFGIVLGIGLT</sequence>
<evidence type="ECO:0000313" key="2">
    <source>
        <dbReference type="EMBL" id="RDY06178.1"/>
    </source>
</evidence>
<dbReference type="Proteomes" id="UP000257109">
    <property type="component" value="Unassembled WGS sequence"/>
</dbReference>
<evidence type="ECO:0000256" key="1">
    <source>
        <dbReference type="SAM" id="Coils"/>
    </source>
</evidence>
<accession>A0A371HTT0</accession>
<organism evidence="2 3">
    <name type="scientific">Mucuna pruriens</name>
    <name type="common">Velvet bean</name>
    <name type="synonym">Dolichos pruriens</name>
    <dbReference type="NCBI Taxonomy" id="157652"/>
    <lineage>
        <taxon>Eukaryota</taxon>
        <taxon>Viridiplantae</taxon>
        <taxon>Streptophyta</taxon>
        <taxon>Embryophyta</taxon>
        <taxon>Tracheophyta</taxon>
        <taxon>Spermatophyta</taxon>
        <taxon>Magnoliopsida</taxon>
        <taxon>eudicotyledons</taxon>
        <taxon>Gunneridae</taxon>
        <taxon>Pentapetalae</taxon>
        <taxon>rosids</taxon>
        <taxon>fabids</taxon>
        <taxon>Fabales</taxon>
        <taxon>Fabaceae</taxon>
        <taxon>Papilionoideae</taxon>
        <taxon>50 kb inversion clade</taxon>
        <taxon>NPAAA clade</taxon>
        <taxon>indigoferoid/millettioid clade</taxon>
        <taxon>Phaseoleae</taxon>
        <taxon>Mucuna</taxon>
    </lineage>
</organism>
<keyword evidence="1" id="KW-0175">Coiled coil</keyword>
<dbReference type="EMBL" id="QJKJ01001732">
    <property type="protein sequence ID" value="RDY06178.1"/>
    <property type="molecule type" value="Genomic_DNA"/>
</dbReference>
<protein>
    <submittedName>
        <fullName evidence="2">Uncharacterized protein</fullName>
    </submittedName>
</protein>
<dbReference type="AlphaFoldDB" id="A0A371HTT0"/>
<proteinExistence type="predicted"/>
<gene>
    <name evidence="2" type="ORF">CR513_09873</name>
</gene>
<feature type="coiled-coil region" evidence="1">
    <location>
        <begin position="3"/>
        <end position="34"/>
    </location>
</feature>
<comment type="caution">
    <text evidence="2">The sequence shown here is derived from an EMBL/GenBank/DDBJ whole genome shotgun (WGS) entry which is preliminary data.</text>
</comment>
<feature type="non-terminal residue" evidence="2">
    <location>
        <position position="1"/>
    </location>
</feature>